<proteinExistence type="predicted"/>
<evidence type="ECO:0000313" key="6">
    <source>
        <dbReference type="Proteomes" id="UP000092627"/>
    </source>
</evidence>
<dbReference type="PANTHER" id="PTHR43257:SF2">
    <property type="entry name" value="PYRUVATE DEHYDROGENASE E1 COMPONENT SUBUNIT BETA"/>
    <property type="match status" value="1"/>
</dbReference>
<evidence type="ECO:0000256" key="1">
    <source>
        <dbReference type="ARBA" id="ARBA00001964"/>
    </source>
</evidence>
<dbReference type="SUPFAM" id="SSF52922">
    <property type="entry name" value="TK C-terminal domain-like"/>
    <property type="match status" value="1"/>
</dbReference>
<dbReference type="SUPFAM" id="SSF52518">
    <property type="entry name" value="Thiamin diphosphate-binding fold (THDP-binding)"/>
    <property type="match status" value="1"/>
</dbReference>
<dbReference type="PANTHER" id="PTHR43257">
    <property type="entry name" value="PYRUVATE DEHYDROGENASE E1 COMPONENT BETA SUBUNIT"/>
    <property type="match status" value="1"/>
</dbReference>
<dbReference type="STRING" id="295068.MAQ5080_00262"/>
<organism evidence="5 6">
    <name type="scientific">Marinomonas aquimarina</name>
    <dbReference type="NCBI Taxonomy" id="295068"/>
    <lineage>
        <taxon>Bacteria</taxon>
        <taxon>Pseudomonadati</taxon>
        <taxon>Pseudomonadota</taxon>
        <taxon>Gammaproteobacteria</taxon>
        <taxon>Oceanospirillales</taxon>
        <taxon>Oceanospirillaceae</taxon>
        <taxon>Marinomonas</taxon>
    </lineage>
</organism>
<dbReference type="GO" id="GO:0016491">
    <property type="term" value="F:oxidoreductase activity"/>
    <property type="evidence" value="ECO:0007669"/>
    <property type="project" value="UniProtKB-KW"/>
</dbReference>
<keyword evidence="2 5" id="KW-0560">Oxidoreductase</keyword>
<evidence type="ECO:0000256" key="2">
    <source>
        <dbReference type="ARBA" id="ARBA00023002"/>
    </source>
</evidence>
<dbReference type="OrthoDB" id="9780894at2"/>
<evidence type="ECO:0000259" key="4">
    <source>
        <dbReference type="SMART" id="SM00861"/>
    </source>
</evidence>
<keyword evidence="3" id="KW-0786">Thiamine pyrophosphate</keyword>
<accession>A0A1A8T2A7</accession>
<dbReference type="InterPro" id="IPR005475">
    <property type="entry name" value="Transketolase-like_Pyr-bd"/>
</dbReference>
<reference evidence="5 6" key="1">
    <citation type="submission" date="2016-06" db="EMBL/GenBank/DDBJ databases">
        <authorList>
            <person name="Kjaerup R.B."/>
            <person name="Dalgaard T.S."/>
            <person name="Juul-Madsen H.R."/>
        </authorList>
    </citation>
    <scope>NUCLEOTIDE SEQUENCE [LARGE SCALE GENOMIC DNA]</scope>
    <source>
        <strain evidence="5 6">CECT 5080</strain>
    </source>
</reference>
<keyword evidence="6" id="KW-1185">Reference proteome</keyword>
<name>A0A1A8T2A7_9GAMM</name>
<comment type="cofactor">
    <cofactor evidence="1">
        <name>thiamine diphosphate</name>
        <dbReference type="ChEBI" id="CHEBI:58937"/>
    </cofactor>
</comment>
<feature type="domain" description="Transketolase-like pyrimidine-binding" evidence="4">
    <location>
        <begin position="5"/>
        <end position="181"/>
    </location>
</feature>
<dbReference type="Pfam" id="PF02779">
    <property type="entry name" value="Transket_pyr"/>
    <property type="match status" value="1"/>
</dbReference>
<dbReference type="Gene3D" id="3.40.50.970">
    <property type="match status" value="1"/>
</dbReference>
<dbReference type="SMART" id="SM00861">
    <property type="entry name" value="Transket_pyr"/>
    <property type="match status" value="1"/>
</dbReference>
<dbReference type="InterPro" id="IPR029061">
    <property type="entry name" value="THDP-binding"/>
</dbReference>
<dbReference type="AlphaFoldDB" id="A0A1A8T2A7"/>
<dbReference type="Gene3D" id="3.40.50.920">
    <property type="match status" value="1"/>
</dbReference>
<dbReference type="InterPro" id="IPR033248">
    <property type="entry name" value="Transketolase_C"/>
</dbReference>
<dbReference type="EC" id="1.1.1.-" evidence="5"/>
<dbReference type="Pfam" id="PF02780">
    <property type="entry name" value="Transketolase_C"/>
    <property type="match status" value="1"/>
</dbReference>
<dbReference type="InterPro" id="IPR009014">
    <property type="entry name" value="Transketo_C/PFOR_II"/>
</dbReference>
<dbReference type="RefSeq" id="WP_067204382.1">
    <property type="nucleotide sequence ID" value="NZ_FLOC01000001.1"/>
</dbReference>
<dbReference type="EMBL" id="FLOC01000001">
    <property type="protein sequence ID" value="SBS25429.1"/>
    <property type="molecule type" value="Genomic_DNA"/>
</dbReference>
<sequence>MTEVVTYREALAESMHNALERNDNSVIFGQGVDDFKGTFGTTLGLAEKFGAQRVQDVPIIEEGITGICMGAAMNGLRPIHVHIRADFLFLALNQVLNMAAKYKYMFAGHHEVPIFIRAVVGRSWGQGAQHSQSPQSLLSHFPGLKVIMPSSSQSILESYDYLLNDYHSPVVSLEHRLMYDLNFDVDRAGLRKGEQSLASYVARQGSDITIVATSIMVLEALRAAKHLEAFGIQCEVIDLHCTSDITEEVVLASVEKTGRLLVADTSWLKFGTCAEVARLVCENIPHRLKAPMKSVGMVPTPCPTAKALEDLYYPNLQTLVSDILEVLGESSSSIQLPDEKSMADVYKKFRGPF</sequence>
<dbReference type="Proteomes" id="UP000092627">
    <property type="component" value="Unassembled WGS sequence"/>
</dbReference>
<gene>
    <name evidence="5" type="primary">acoB</name>
    <name evidence="5" type="ORF">MAQ5080_00262</name>
</gene>
<evidence type="ECO:0000313" key="5">
    <source>
        <dbReference type="EMBL" id="SBS25429.1"/>
    </source>
</evidence>
<evidence type="ECO:0000256" key="3">
    <source>
        <dbReference type="ARBA" id="ARBA00023052"/>
    </source>
</evidence>
<protein>
    <submittedName>
        <fullName evidence="5">Acetoin:2,6-dichlorophenolindophenol oxidoreductase subunit beta</fullName>
        <ecNumber evidence="5">1.1.1.-</ecNumber>
    </submittedName>
</protein>